<dbReference type="SUPFAM" id="SSF160467">
    <property type="entry name" value="PH0987 N-terminal domain-like"/>
    <property type="match status" value="1"/>
</dbReference>
<dbReference type="InterPro" id="IPR003833">
    <property type="entry name" value="CT_C_D"/>
</dbReference>
<evidence type="ECO:0000313" key="5">
    <source>
        <dbReference type="EMBL" id="TDL81999.1"/>
    </source>
</evidence>
<dbReference type="GO" id="GO:0005524">
    <property type="term" value="F:ATP binding"/>
    <property type="evidence" value="ECO:0007669"/>
    <property type="project" value="UniProtKB-KW"/>
</dbReference>
<dbReference type="PANTHER" id="PTHR34698:SF2">
    <property type="entry name" value="5-OXOPROLINASE SUBUNIT B"/>
    <property type="match status" value="1"/>
</dbReference>
<protein>
    <submittedName>
        <fullName evidence="5">Carboxyltransferase domain-containing protein</fullName>
    </submittedName>
</protein>
<evidence type="ECO:0000259" key="4">
    <source>
        <dbReference type="SMART" id="SM00796"/>
    </source>
</evidence>
<gene>
    <name evidence="5" type="ORF">E2L08_04340</name>
</gene>
<dbReference type="Gene3D" id="3.30.1360.40">
    <property type="match status" value="1"/>
</dbReference>
<keyword evidence="2" id="KW-0378">Hydrolase</keyword>
<dbReference type="Proteomes" id="UP000295701">
    <property type="component" value="Unassembled WGS sequence"/>
</dbReference>
<sequence length="228" mass="24485">MLVTFADRLDDAANRAALTFRAAIDAQGWEGVEETASSLASAYVAFDPVALAPDMLAERLRELLGQVDLVDPPLPAGRRLWTVPVCFEGEHAPQLDDAAAAAGLSRRRAIDELCARPLRALALGFAPGQAYLGQLPEHWNIPRQSDLTPRVPQGAVVVAVRQAIIFATSAPTGWRQVGHTRFAPFRPDDPAAPIPFTPGDEIRFAPVSVDEYDRLAGPDGGATCEVLE</sequence>
<evidence type="ECO:0000256" key="1">
    <source>
        <dbReference type="ARBA" id="ARBA00022741"/>
    </source>
</evidence>
<dbReference type="EMBL" id="SNAA01000003">
    <property type="protein sequence ID" value="TDL81999.1"/>
    <property type="molecule type" value="Genomic_DNA"/>
</dbReference>
<accession>A0A4V3BA91</accession>
<name>A0A4V3BA91_9RHOB</name>
<keyword evidence="5" id="KW-0808">Transferase</keyword>
<comment type="caution">
    <text evidence="5">The sequence shown here is derived from an EMBL/GenBank/DDBJ whole genome shotgun (WGS) entry which is preliminary data.</text>
</comment>
<dbReference type="InterPro" id="IPR010016">
    <property type="entry name" value="PxpB"/>
</dbReference>
<feature type="domain" description="Carboxyltransferase" evidence="4">
    <location>
        <begin position="1"/>
        <end position="193"/>
    </location>
</feature>
<dbReference type="OrthoDB" id="9778567at2"/>
<dbReference type="Gene3D" id="2.40.100.10">
    <property type="entry name" value="Cyclophilin-like"/>
    <property type="match status" value="1"/>
</dbReference>
<dbReference type="GO" id="GO:0016740">
    <property type="term" value="F:transferase activity"/>
    <property type="evidence" value="ECO:0007669"/>
    <property type="project" value="UniProtKB-KW"/>
</dbReference>
<reference evidence="5 6" key="1">
    <citation type="submission" date="2019-03" db="EMBL/GenBank/DDBJ databases">
        <title>Primorskyibacter sp. SS33 isolated from sediments.</title>
        <authorList>
            <person name="Xunke S."/>
        </authorList>
    </citation>
    <scope>NUCLEOTIDE SEQUENCE [LARGE SCALE GENOMIC DNA]</scope>
    <source>
        <strain evidence="5 6">SS33</strain>
    </source>
</reference>
<proteinExistence type="predicted"/>
<keyword evidence="3" id="KW-0067">ATP-binding</keyword>
<dbReference type="GO" id="GO:0016787">
    <property type="term" value="F:hydrolase activity"/>
    <property type="evidence" value="ECO:0007669"/>
    <property type="project" value="UniProtKB-KW"/>
</dbReference>
<keyword evidence="1" id="KW-0547">Nucleotide-binding</keyword>
<keyword evidence="6" id="KW-1185">Reference proteome</keyword>
<dbReference type="PANTHER" id="PTHR34698">
    <property type="entry name" value="5-OXOPROLINASE SUBUNIT B"/>
    <property type="match status" value="1"/>
</dbReference>
<evidence type="ECO:0000313" key="6">
    <source>
        <dbReference type="Proteomes" id="UP000295701"/>
    </source>
</evidence>
<dbReference type="SUPFAM" id="SSF50891">
    <property type="entry name" value="Cyclophilin-like"/>
    <property type="match status" value="1"/>
</dbReference>
<dbReference type="AlphaFoldDB" id="A0A4V3BA91"/>
<evidence type="ECO:0000256" key="2">
    <source>
        <dbReference type="ARBA" id="ARBA00022801"/>
    </source>
</evidence>
<evidence type="ECO:0000256" key="3">
    <source>
        <dbReference type="ARBA" id="ARBA00022840"/>
    </source>
</evidence>
<dbReference type="Pfam" id="PF02682">
    <property type="entry name" value="CT_C_D"/>
    <property type="match status" value="1"/>
</dbReference>
<organism evidence="5 6">
    <name type="scientific">Palleronia sediminis</name>
    <dbReference type="NCBI Taxonomy" id="2547833"/>
    <lineage>
        <taxon>Bacteria</taxon>
        <taxon>Pseudomonadati</taxon>
        <taxon>Pseudomonadota</taxon>
        <taxon>Alphaproteobacteria</taxon>
        <taxon>Rhodobacterales</taxon>
        <taxon>Roseobacteraceae</taxon>
        <taxon>Palleronia</taxon>
    </lineage>
</organism>
<dbReference type="SMART" id="SM00796">
    <property type="entry name" value="AHS1"/>
    <property type="match status" value="1"/>
</dbReference>
<dbReference type="InterPro" id="IPR029000">
    <property type="entry name" value="Cyclophilin-like_dom_sf"/>
</dbReference>